<evidence type="ECO:0000256" key="4">
    <source>
        <dbReference type="ARBA" id="ARBA00022448"/>
    </source>
</evidence>
<keyword evidence="5" id="KW-1005">Bacterial flagellum biogenesis</keyword>
<feature type="domain" description="Flagellar assembly protein FliH/Type III secretion system HrpE" evidence="8">
    <location>
        <begin position="86"/>
        <end position="210"/>
    </location>
</feature>
<keyword evidence="9" id="KW-0966">Cell projection</keyword>
<dbReference type="OrthoDB" id="6553799at2"/>
<evidence type="ECO:0000256" key="6">
    <source>
        <dbReference type="ARBA" id="ARBA00022927"/>
    </source>
</evidence>
<evidence type="ECO:0000256" key="2">
    <source>
        <dbReference type="ARBA" id="ARBA00006602"/>
    </source>
</evidence>
<keyword evidence="4" id="KW-0813">Transport</keyword>
<dbReference type="STRING" id="98804.BTSPAZIEG_0045B"/>
<comment type="function">
    <text evidence="1">Needed for flagellar regrowth and assembly.</text>
</comment>
<keyword evidence="9" id="KW-0282">Flagellum</keyword>
<organism evidence="9 10">
    <name type="scientific">Buchnera aphidicola subsp. Tuberolachnus salignus</name>
    <dbReference type="NCBI Taxonomy" id="98804"/>
    <lineage>
        <taxon>Bacteria</taxon>
        <taxon>Pseudomonadati</taxon>
        <taxon>Pseudomonadota</taxon>
        <taxon>Gammaproteobacteria</taxon>
        <taxon>Enterobacterales</taxon>
        <taxon>Erwiniaceae</taxon>
        <taxon>Buchnera</taxon>
    </lineage>
</organism>
<evidence type="ECO:0000256" key="7">
    <source>
        <dbReference type="ARBA" id="ARBA00023225"/>
    </source>
</evidence>
<comment type="similarity">
    <text evidence="2">Belongs to the FliH family.</text>
</comment>
<keyword evidence="9" id="KW-0969">Cilium</keyword>
<dbReference type="PANTHER" id="PTHR34982:SF1">
    <property type="entry name" value="FLAGELLAR ASSEMBLY PROTEIN FLIH"/>
    <property type="match status" value="1"/>
</dbReference>
<sequence>MPSILEDKKILTISSKNYCNLEKKKKEQKKYKKFFNLYYKGYKDGYSDGYKKCYFSSEFLEKKKISSQNLKQIEKKYINYFLKDDVKKLKIFIKNFKDSFEISSKTISLKLLKISIKIAEFLVLDVIKTDKSIVLRKISKILETIKCSLFNFKIKIHPTNEVLVKKKFYFYFKKYNWKIIIDEKIDIYSCYIITEECEIDSTTSAIWNQIYCVSGLKKEK</sequence>
<evidence type="ECO:0000313" key="9">
    <source>
        <dbReference type="EMBL" id="CUR53030.1"/>
    </source>
</evidence>
<dbReference type="InterPro" id="IPR018035">
    <property type="entry name" value="Flagellar_FliH/T3SS_HrpE"/>
</dbReference>
<keyword evidence="7" id="KW-1006">Bacterial flagellum protein export</keyword>
<dbReference type="InterPro" id="IPR051472">
    <property type="entry name" value="T3SS_Stator/FliH"/>
</dbReference>
<keyword evidence="6" id="KW-0653">Protein transport</keyword>
<dbReference type="Proteomes" id="UP000243633">
    <property type="component" value="Chromosome 1"/>
</dbReference>
<dbReference type="AlphaFoldDB" id="A0A160SWK2"/>
<dbReference type="GO" id="GO:0005829">
    <property type="term" value="C:cytosol"/>
    <property type="evidence" value="ECO:0007669"/>
    <property type="project" value="TreeGrafter"/>
</dbReference>
<evidence type="ECO:0000256" key="5">
    <source>
        <dbReference type="ARBA" id="ARBA00022795"/>
    </source>
</evidence>
<dbReference type="EMBL" id="LN890285">
    <property type="protein sequence ID" value="CUR53030.1"/>
    <property type="molecule type" value="Genomic_DNA"/>
</dbReference>
<dbReference type="Pfam" id="PF02108">
    <property type="entry name" value="FliH"/>
    <property type="match status" value="1"/>
</dbReference>
<proteinExistence type="inferred from homology"/>
<accession>A0A160SWK2</accession>
<evidence type="ECO:0000259" key="8">
    <source>
        <dbReference type="Pfam" id="PF02108"/>
    </source>
</evidence>
<name>A0A160SWK2_BUCTT</name>
<evidence type="ECO:0000313" key="10">
    <source>
        <dbReference type="Proteomes" id="UP000243633"/>
    </source>
</evidence>
<reference evidence="10" key="1">
    <citation type="submission" date="2015-10" db="EMBL/GenBank/DDBJ databases">
        <authorList>
            <person name="Manzano-Marin A."/>
            <person name="Manzano-Marin A."/>
        </authorList>
    </citation>
    <scope>NUCLEOTIDE SEQUENCE [LARGE SCALE GENOMIC DNA]</scope>
    <source>
        <strain evidence="10">BTs</strain>
    </source>
</reference>
<keyword evidence="10" id="KW-1185">Reference proteome</keyword>
<protein>
    <recommendedName>
        <fullName evidence="3">Flagellar assembly protein FliH</fullName>
    </recommendedName>
</protein>
<dbReference type="GO" id="GO:0015031">
    <property type="term" value="P:protein transport"/>
    <property type="evidence" value="ECO:0007669"/>
    <property type="project" value="UniProtKB-KW"/>
</dbReference>
<dbReference type="PANTHER" id="PTHR34982">
    <property type="entry name" value="YOP PROTEINS TRANSLOCATION PROTEIN L"/>
    <property type="match status" value="1"/>
</dbReference>
<evidence type="ECO:0000256" key="3">
    <source>
        <dbReference type="ARBA" id="ARBA00016507"/>
    </source>
</evidence>
<evidence type="ECO:0000256" key="1">
    <source>
        <dbReference type="ARBA" id="ARBA00003041"/>
    </source>
</evidence>
<dbReference type="GO" id="GO:0044781">
    <property type="term" value="P:bacterial-type flagellum organization"/>
    <property type="evidence" value="ECO:0007669"/>
    <property type="project" value="UniProtKB-KW"/>
</dbReference>
<gene>
    <name evidence="9" type="primary">fliH</name>
    <name evidence="9" type="ORF">BTSPAZIEG_0045B</name>
</gene>
<dbReference type="PATRIC" id="fig|98804.3.peg.38"/>